<sequence>MTELSRTRPSHPLTRAGLVVLLCYDAAVAVIGFLFLYDQQDGFMRTAEVAPFNLWAVSSAVGVVTLGLSLRASLVGRAARGAGDLAWGLAWIRLLNLPVFVFMIAVGFGIDGPGNLMAIMLTVIESVTTFVCTVAVRRQLRRDAQRAGEAWAPPAR</sequence>
<evidence type="ECO:0000313" key="3">
    <source>
        <dbReference type="Proteomes" id="UP000676967"/>
    </source>
</evidence>
<organism evidence="2 3">
    <name type="scientific">Actinoplanes ianthinogenes</name>
    <dbReference type="NCBI Taxonomy" id="122358"/>
    <lineage>
        <taxon>Bacteria</taxon>
        <taxon>Bacillati</taxon>
        <taxon>Actinomycetota</taxon>
        <taxon>Actinomycetes</taxon>
        <taxon>Micromonosporales</taxon>
        <taxon>Micromonosporaceae</taxon>
        <taxon>Actinoplanes</taxon>
    </lineage>
</organism>
<reference evidence="2 3" key="1">
    <citation type="submission" date="2020-08" db="EMBL/GenBank/DDBJ databases">
        <title>Whole genome shotgun sequence of Actinoplanes ianthinogenes NBRC 13996.</title>
        <authorList>
            <person name="Komaki H."/>
            <person name="Tamura T."/>
        </authorList>
    </citation>
    <scope>NUCLEOTIDE SEQUENCE [LARGE SCALE GENOMIC DNA]</scope>
    <source>
        <strain evidence="2 3">NBRC 13996</strain>
    </source>
</reference>
<evidence type="ECO:0000256" key="1">
    <source>
        <dbReference type="SAM" id="Phobius"/>
    </source>
</evidence>
<keyword evidence="1" id="KW-1133">Transmembrane helix</keyword>
<evidence type="ECO:0000313" key="2">
    <source>
        <dbReference type="EMBL" id="BCJ41092.1"/>
    </source>
</evidence>
<dbReference type="Proteomes" id="UP000676967">
    <property type="component" value="Chromosome"/>
</dbReference>
<name>A0ABM7LPC1_9ACTN</name>
<proteinExistence type="predicted"/>
<dbReference type="EMBL" id="AP023356">
    <property type="protein sequence ID" value="BCJ41092.1"/>
    <property type="molecule type" value="Genomic_DNA"/>
</dbReference>
<feature type="transmembrane region" description="Helical" evidence="1">
    <location>
        <begin position="49"/>
        <end position="70"/>
    </location>
</feature>
<gene>
    <name evidence="2" type="ORF">Aiant_17490</name>
</gene>
<keyword evidence="1" id="KW-0472">Membrane</keyword>
<feature type="transmembrane region" description="Helical" evidence="1">
    <location>
        <begin position="116"/>
        <end position="136"/>
    </location>
</feature>
<accession>A0ABM7LPC1</accession>
<feature type="transmembrane region" description="Helical" evidence="1">
    <location>
        <begin position="12"/>
        <end position="37"/>
    </location>
</feature>
<protein>
    <submittedName>
        <fullName evidence="2">Uncharacterized protein</fullName>
    </submittedName>
</protein>
<feature type="transmembrane region" description="Helical" evidence="1">
    <location>
        <begin position="91"/>
        <end position="110"/>
    </location>
</feature>
<keyword evidence="3" id="KW-1185">Reference proteome</keyword>
<keyword evidence="1" id="KW-0812">Transmembrane</keyword>